<dbReference type="Gene3D" id="3.40.50.300">
    <property type="entry name" value="P-loop containing nucleotide triphosphate hydrolases"/>
    <property type="match status" value="2"/>
</dbReference>
<dbReference type="Pfam" id="PF13166">
    <property type="entry name" value="AAA_13"/>
    <property type="match status" value="1"/>
</dbReference>
<feature type="domain" description="Rad50/SbcC-type AAA" evidence="2">
    <location>
        <begin position="87"/>
        <end position="267"/>
    </location>
</feature>
<gene>
    <name evidence="3" type="ORF">VA602_08835</name>
</gene>
<feature type="domain" description="Protein CR006 P-loop" evidence="1">
    <location>
        <begin position="384"/>
        <end position="729"/>
    </location>
</feature>
<evidence type="ECO:0000259" key="1">
    <source>
        <dbReference type="Pfam" id="PF13166"/>
    </source>
</evidence>
<keyword evidence="4" id="KW-1185">Reference proteome</keyword>
<dbReference type="EMBL" id="JAYFUI010000083">
    <property type="protein sequence ID" value="MEA5671446.1"/>
    <property type="molecule type" value="Genomic_DNA"/>
</dbReference>
<evidence type="ECO:0000259" key="2">
    <source>
        <dbReference type="Pfam" id="PF13476"/>
    </source>
</evidence>
<organism evidence="3 4">
    <name type="scientific">Pseudomonas machongensis</name>
    <dbReference type="NCBI Taxonomy" id="3110229"/>
    <lineage>
        <taxon>Bacteria</taxon>
        <taxon>Pseudomonadati</taxon>
        <taxon>Pseudomonadota</taxon>
        <taxon>Gammaproteobacteria</taxon>
        <taxon>Pseudomonadales</taxon>
        <taxon>Pseudomonadaceae</taxon>
        <taxon>Pseudomonas</taxon>
    </lineage>
</organism>
<name>A0ABU5VDL6_9PSED</name>
<dbReference type="CDD" id="cd00267">
    <property type="entry name" value="ABC_ATPase"/>
    <property type="match status" value="1"/>
</dbReference>
<dbReference type="InterPro" id="IPR026866">
    <property type="entry name" value="CR006_AAA"/>
</dbReference>
<comment type="caution">
    <text evidence="3">The sequence shown here is derived from an EMBL/GenBank/DDBJ whole genome shotgun (WGS) entry which is preliminary data.</text>
</comment>
<evidence type="ECO:0000313" key="3">
    <source>
        <dbReference type="EMBL" id="MEA5671446.1"/>
    </source>
</evidence>
<dbReference type="InterPro" id="IPR038729">
    <property type="entry name" value="Rad50/SbcC_AAA"/>
</dbReference>
<dbReference type="Pfam" id="PF13476">
    <property type="entry name" value="AAA_23"/>
    <property type="match status" value="1"/>
</dbReference>
<sequence length="883" mass="99032">MNSYQAIVEWAAKDLPEWEADLVRRLLQDPSLSPEQLTQIATNALCAFGLNDESEVKECSPPAYQLDGLETEKTDDPIKLCSIDLVENINAIHQEAKLPFGHSGITLIYGENGSGKSGYSRILKNACFAKHIEPNLLSNIYKPKTNKQSARITFLKNGNRESWIWTPGRNHTDLSSINVFDTDCGKTLLDSNNRVTYKPRGADIFDYISQTIESVKNKFQLKLREVKKPIISGLEDNIEIQSWLNRLSEKTNSVDLKKSLTWSEQDAADLATLTKTIADYENGTTIKTIEKLTKISAERLPRAILKITAAVKILTESKPEEITSLEAAEIAAKKAYDLSLVTLEKTDPLDGVHSEPWKILFKAAREFSTSHAYISSEFPNTSEDSLCVLCMQPLDDHAKDRLERFEQFMQDQSKLTYDQACVTLKSKRQEILDLVLPEPETYEPLCNDLLEALGSDFGLADVFRSLKTRQDFFKSSQNSDAPYSRTSISGEPIEKNISEKIQIKLKELQENIAPEKHALDKENLKKKINKKLVSDASEKIITYIDNLKHNKNVEAAVNSLKQTKTRFSGKAKSIISQLVTPEFIINFEKELSALGIKLDVEISPIVKDSDTSHSFSIGAQKPGKVLSEGEQKVVSLAAYLAEIKTFANSSPIVFDDPVSSLDHVYREKIASRLCQEALSRQLIIFTHDLALIMEIDGKCNEMALDQNIRPAVSSFTVRRNGKDSGFCHVEAPWRGMSTGNRAQQLEQELNSFKGLYETDISTYNQRSAMLYCLLREAWEASIEQDLFFDIVSRGRNSVQTTRIGQITIEPTDATRITINMSLSSSWMYGHDKSRALSENRPAPAEIKAHIDALRTFASDIATRRKAAEKAFKAQAQAPTTTFG</sequence>
<dbReference type="InterPro" id="IPR027417">
    <property type="entry name" value="P-loop_NTPase"/>
</dbReference>
<dbReference type="SUPFAM" id="SSF52540">
    <property type="entry name" value="P-loop containing nucleoside triphosphate hydrolases"/>
    <property type="match status" value="1"/>
</dbReference>
<evidence type="ECO:0000313" key="4">
    <source>
        <dbReference type="Proteomes" id="UP001302573"/>
    </source>
</evidence>
<dbReference type="RefSeq" id="WP_323453027.1">
    <property type="nucleotide sequence ID" value="NZ_JAYFUI010000083.1"/>
</dbReference>
<protein>
    <submittedName>
        <fullName evidence="3">AAA family ATPase</fullName>
    </submittedName>
</protein>
<dbReference type="PANTHER" id="PTHR32182:SF22">
    <property type="entry name" value="ATP-DEPENDENT ENDONUCLEASE, OLD FAMILY-RELATED"/>
    <property type="match status" value="1"/>
</dbReference>
<accession>A0ABU5VDL6</accession>
<reference evidence="3 4" key="1">
    <citation type="submission" date="2023-12" db="EMBL/GenBank/DDBJ databases">
        <title>Pseudomonas machongensis sp. nov., isolated from wilted pepper plants (Capsicum annuum).</title>
        <authorList>
            <person name="Qiu M."/>
            <person name="Li Y."/>
            <person name="Liu Q."/>
            <person name="Zhang X."/>
            <person name="Huang Y."/>
            <person name="Guo R."/>
            <person name="Hu M."/>
            <person name="Zhou J."/>
            <person name="Zhou X."/>
        </authorList>
    </citation>
    <scope>NUCLEOTIDE SEQUENCE [LARGE SCALE GENOMIC DNA]</scope>
    <source>
        <strain evidence="3 4">MH2</strain>
    </source>
</reference>
<dbReference type="PANTHER" id="PTHR32182">
    <property type="entry name" value="DNA REPLICATION AND REPAIR PROTEIN RECF"/>
    <property type="match status" value="1"/>
</dbReference>
<dbReference type="Proteomes" id="UP001302573">
    <property type="component" value="Unassembled WGS sequence"/>
</dbReference>
<proteinExistence type="predicted"/>